<name>A0A2P5GH40_9ENTR</name>
<evidence type="ECO:0000313" key="4">
    <source>
        <dbReference type="Proteomes" id="UP000247005"/>
    </source>
</evidence>
<gene>
    <name evidence="2" type="ORF">CHU32_26615</name>
    <name evidence="1" type="ORF">CHU33_26700</name>
</gene>
<organism evidence="2 4">
    <name type="scientific">Superficieibacter electus</name>
    <dbReference type="NCBI Taxonomy" id="2022662"/>
    <lineage>
        <taxon>Bacteria</taxon>
        <taxon>Pseudomonadati</taxon>
        <taxon>Pseudomonadota</taxon>
        <taxon>Gammaproteobacteria</taxon>
        <taxon>Enterobacterales</taxon>
        <taxon>Enterobacteriaceae</taxon>
        <taxon>Superficieibacter</taxon>
    </lineage>
</organism>
<dbReference type="EMBL" id="PQGE01000043">
    <property type="protein sequence ID" value="POP40548.1"/>
    <property type="molecule type" value="Genomic_DNA"/>
</dbReference>
<protein>
    <submittedName>
        <fullName evidence="2">Uncharacterized protein</fullName>
    </submittedName>
</protein>
<reference evidence="3 4" key="1">
    <citation type="submission" date="2018-01" db="EMBL/GenBank/DDBJ databases">
        <title>Superficieibacter electus gen. nov., sp. nov., an extended-spectrum beta-lactamase possessing member of the Enterobacteriaceae family, isolated from intensive care unit surfaces.</title>
        <authorList>
            <person name="Potter R.F."/>
            <person name="D'Souza A.W."/>
        </authorList>
    </citation>
    <scope>NUCLEOTIDE SEQUENCE [LARGE SCALE GENOMIC DNA]</scope>
    <source>
        <strain evidence="2 4">BP-1</strain>
        <strain evidence="1 3">BP-2</strain>
    </source>
</reference>
<dbReference type="EMBL" id="PQGD01000040">
    <property type="protein sequence ID" value="POP41542.1"/>
    <property type="molecule type" value="Genomic_DNA"/>
</dbReference>
<accession>A0A2P5GH40</accession>
<keyword evidence="3" id="KW-1185">Reference proteome</keyword>
<evidence type="ECO:0000313" key="3">
    <source>
        <dbReference type="Proteomes" id="UP000237073"/>
    </source>
</evidence>
<evidence type="ECO:0000313" key="2">
    <source>
        <dbReference type="EMBL" id="POP41542.1"/>
    </source>
</evidence>
<dbReference type="Proteomes" id="UP000247005">
    <property type="component" value="Unassembled WGS sequence"/>
</dbReference>
<dbReference type="AlphaFoldDB" id="A0A2P5GH40"/>
<evidence type="ECO:0000313" key="1">
    <source>
        <dbReference type="EMBL" id="POP40548.1"/>
    </source>
</evidence>
<comment type="caution">
    <text evidence="2">The sequence shown here is derived from an EMBL/GenBank/DDBJ whole genome shotgun (WGS) entry which is preliminary data.</text>
</comment>
<dbReference type="Proteomes" id="UP000237073">
    <property type="component" value="Unassembled WGS sequence"/>
</dbReference>
<sequence length="60" mass="6598">MIFICSALPFGGNAKCHVCPASRAEAGAKHPVKNIPEVFIWAMEMTLQAKENICIFVFSE</sequence>
<proteinExistence type="predicted"/>